<dbReference type="Proteomes" id="UP000694044">
    <property type="component" value="Unassembled WGS sequence"/>
</dbReference>
<dbReference type="PANTHER" id="PTHR43441:SF2">
    <property type="entry name" value="FAMILY ACETYLTRANSFERASE, PUTATIVE (AFU_ORTHOLOGUE AFUA_7G00850)-RELATED"/>
    <property type="match status" value="1"/>
</dbReference>
<gene>
    <name evidence="2" type="ORF">PHYPSEUDO_003680</name>
</gene>
<comment type="caution">
    <text evidence="2">The sequence shown here is derived from an EMBL/GenBank/DDBJ whole genome shotgun (WGS) entry which is preliminary data.</text>
</comment>
<dbReference type="EMBL" id="JAGDFM010000177">
    <property type="protein sequence ID" value="KAG7383440.1"/>
    <property type="molecule type" value="Genomic_DNA"/>
</dbReference>
<dbReference type="OrthoDB" id="41238at2759"/>
<dbReference type="PANTHER" id="PTHR43441">
    <property type="entry name" value="RIBOSOMAL-PROTEIN-SERINE ACETYLTRANSFERASE"/>
    <property type="match status" value="1"/>
</dbReference>
<dbReference type="Pfam" id="PF00583">
    <property type="entry name" value="Acetyltransf_1"/>
    <property type="match status" value="1"/>
</dbReference>
<protein>
    <recommendedName>
        <fullName evidence="1">N-acetyltransferase domain-containing protein</fullName>
    </recommendedName>
</protein>
<keyword evidence="3" id="KW-1185">Reference proteome</keyword>
<dbReference type="InterPro" id="IPR051908">
    <property type="entry name" value="Ribosomal_N-acetyltransferase"/>
</dbReference>
<feature type="domain" description="N-acetyltransferase" evidence="1">
    <location>
        <begin position="67"/>
        <end position="210"/>
    </location>
</feature>
<sequence>MSFTPHLGSALNSHNAAPSGKMAAVNEFGQSVGIAMGDWTPPAFPPHETLVGCYCQLEPLNAARHVKDFWDAQADDPKGSSWTYMLNGPFPSFNAFEEYCASTEKSREPQIYAIVVDGHAVGMIAYMRVDPSHGVLEVGRIYYTSRLQKTPAATEAMFLLAANAFQLGYRRYEWKCDSCNVPSRNAATRYGFTFEGLFRQATVYKGRNRDTTWFSIVDGDWEGGLKTTVERVHDLEGRLRGEIREGLVARLVPLRKTVDSLVCWNENESPDHAVSEDGSLIQIRRSDVFFISGDVDVEPDAFNRSVKLLKNERSMRPLHAEITRGQSNSTQLVAIAVLEEGDKIALKLSCSLECLVHFGVGGITDVE</sequence>
<organism evidence="2 3">
    <name type="scientific">Phytophthora pseudosyringae</name>
    <dbReference type="NCBI Taxonomy" id="221518"/>
    <lineage>
        <taxon>Eukaryota</taxon>
        <taxon>Sar</taxon>
        <taxon>Stramenopiles</taxon>
        <taxon>Oomycota</taxon>
        <taxon>Peronosporomycetes</taxon>
        <taxon>Peronosporales</taxon>
        <taxon>Peronosporaceae</taxon>
        <taxon>Phytophthora</taxon>
    </lineage>
</organism>
<dbReference type="GO" id="GO:1990189">
    <property type="term" value="F:protein N-terminal-serine acetyltransferase activity"/>
    <property type="evidence" value="ECO:0007669"/>
    <property type="project" value="TreeGrafter"/>
</dbReference>
<evidence type="ECO:0000259" key="1">
    <source>
        <dbReference type="PROSITE" id="PS51186"/>
    </source>
</evidence>
<evidence type="ECO:0000313" key="2">
    <source>
        <dbReference type="EMBL" id="KAG7383440.1"/>
    </source>
</evidence>
<reference evidence="2" key="1">
    <citation type="submission" date="2021-02" db="EMBL/GenBank/DDBJ databases">
        <authorList>
            <person name="Palmer J.M."/>
        </authorList>
    </citation>
    <scope>NUCLEOTIDE SEQUENCE</scope>
    <source>
        <strain evidence="2">SCRP734</strain>
    </source>
</reference>
<dbReference type="InterPro" id="IPR000182">
    <property type="entry name" value="GNAT_dom"/>
</dbReference>
<accession>A0A8T1VU12</accession>
<name>A0A8T1VU12_9STRA</name>
<dbReference type="AlphaFoldDB" id="A0A8T1VU12"/>
<evidence type="ECO:0000313" key="3">
    <source>
        <dbReference type="Proteomes" id="UP000694044"/>
    </source>
</evidence>
<dbReference type="FunFam" id="3.40.630.30:FF:000047">
    <property type="entry name" value="Acetyltransferase, GNAT family"/>
    <property type="match status" value="1"/>
</dbReference>
<dbReference type="PROSITE" id="PS51186">
    <property type="entry name" value="GNAT"/>
    <property type="match status" value="1"/>
</dbReference>
<dbReference type="GO" id="GO:0008999">
    <property type="term" value="F:protein-N-terminal-alanine acetyltransferase activity"/>
    <property type="evidence" value="ECO:0007669"/>
    <property type="project" value="TreeGrafter"/>
</dbReference>
<proteinExistence type="predicted"/>